<dbReference type="AlphaFoldDB" id="A0A367YZ32"/>
<comment type="caution">
    <text evidence="3">The sequence shown here is derived from an EMBL/GenBank/DDBJ whole genome shotgun (WGS) entry which is preliminary data.</text>
</comment>
<dbReference type="EMBL" id="QOUI01000001">
    <property type="protein sequence ID" value="RCK71088.1"/>
    <property type="molecule type" value="Genomic_DNA"/>
</dbReference>
<sequence length="362" mass="37713">MRSRWRCTAAPPGWTSGSSSTPASGGCCSTSTGSAAPTSTCSPRRWTPAGPRSGWGSSRPASPTRCSARTASPTEPCTCCDRSSWAPRSPSGCCSPLPAGSPAGPPARPPRCCATWSAPPSWSPTSSAADQTARPGRSALSLSKGRAAGGAVTARVRPVYGAGVGVRDRLLAYYAEELPTRRDRPLGPERTARLTDFTARCRGEGLRSVLEVGCGAGRDGVVLRGSGLHYAGVDLSPVGVVLCREQGLTAVVASATALPFADGSVDAGWTMSTLMHLEGDDLDVAVAELGRVVRPGGLLDIGLWGADTPQDRIDEAGRFFQQRTDDEVVALLGTVGTVESLEIWDRFADGGHYQCARVRIAR</sequence>
<keyword evidence="4" id="KW-1185">Reference proteome</keyword>
<evidence type="ECO:0000259" key="2">
    <source>
        <dbReference type="Pfam" id="PF08241"/>
    </source>
</evidence>
<dbReference type="GO" id="GO:0032259">
    <property type="term" value="P:methylation"/>
    <property type="evidence" value="ECO:0007669"/>
    <property type="project" value="UniProtKB-KW"/>
</dbReference>
<keyword evidence="3" id="KW-0808">Transferase</keyword>
<dbReference type="CDD" id="cd02440">
    <property type="entry name" value="AdoMet_MTases"/>
    <property type="match status" value="1"/>
</dbReference>
<evidence type="ECO:0000313" key="3">
    <source>
        <dbReference type="EMBL" id="RCK71088.1"/>
    </source>
</evidence>
<dbReference type="InterPro" id="IPR013216">
    <property type="entry name" value="Methyltransf_11"/>
</dbReference>
<feature type="compositionally biased region" description="Low complexity" evidence="1">
    <location>
        <begin position="9"/>
        <end position="43"/>
    </location>
</feature>
<evidence type="ECO:0000256" key="1">
    <source>
        <dbReference type="SAM" id="MobiDB-lite"/>
    </source>
</evidence>
<dbReference type="SUPFAM" id="SSF53335">
    <property type="entry name" value="S-adenosyl-L-methionine-dependent methyltransferases"/>
    <property type="match status" value="1"/>
</dbReference>
<feature type="region of interest" description="Disordered" evidence="1">
    <location>
        <begin position="120"/>
        <end position="147"/>
    </location>
</feature>
<organism evidence="3 4">
    <name type="scientific">Desertihabitans brevis</name>
    <dbReference type="NCBI Taxonomy" id="2268447"/>
    <lineage>
        <taxon>Bacteria</taxon>
        <taxon>Bacillati</taxon>
        <taxon>Actinomycetota</taxon>
        <taxon>Actinomycetes</taxon>
        <taxon>Propionibacteriales</taxon>
        <taxon>Propionibacteriaceae</taxon>
        <taxon>Desertihabitans</taxon>
    </lineage>
</organism>
<dbReference type="PANTHER" id="PTHR42912">
    <property type="entry name" value="METHYLTRANSFERASE"/>
    <property type="match status" value="1"/>
</dbReference>
<gene>
    <name evidence="3" type="ORF">DT076_01040</name>
</gene>
<feature type="compositionally biased region" description="Polar residues" evidence="1">
    <location>
        <begin position="55"/>
        <end position="75"/>
    </location>
</feature>
<dbReference type="Pfam" id="PF08241">
    <property type="entry name" value="Methyltransf_11"/>
    <property type="match status" value="1"/>
</dbReference>
<feature type="compositionally biased region" description="Low complexity" evidence="1">
    <location>
        <begin position="120"/>
        <end position="129"/>
    </location>
</feature>
<protein>
    <submittedName>
        <fullName evidence="3">Methyltransferase domain-containing protein</fullName>
    </submittedName>
</protein>
<reference evidence="3 4" key="1">
    <citation type="submission" date="2018-07" db="EMBL/GenBank/DDBJ databases">
        <title>Desertimonas flava gen. nov. sp. nov.</title>
        <authorList>
            <person name="Liu S."/>
        </authorList>
    </citation>
    <scope>NUCLEOTIDE SEQUENCE [LARGE SCALE GENOMIC DNA]</scope>
    <source>
        <strain evidence="3 4">16Sb5-5</strain>
    </source>
</reference>
<dbReference type="InterPro" id="IPR029063">
    <property type="entry name" value="SAM-dependent_MTases_sf"/>
</dbReference>
<dbReference type="InterPro" id="IPR050508">
    <property type="entry name" value="Methyltransf_Superfamily"/>
</dbReference>
<dbReference type="Gene3D" id="3.40.50.150">
    <property type="entry name" value="Vaccinia Virus protein VP39"/>
    <property type="match status" value="1"/>
</dbReference>
<accession>A0A367YZ32</accession>
<dbReference type="Proteomes" id="UP000252770">
    <property type="component" value="Unassembled WGS sequence"/>
</dbReference>
<dbReference type="GO" id="GO:0008757">
    <property type="term" value="F:S-adenosylmethionine-dependent methyltransferase activity"/>
    <property type="evidence" value="ECO:0007669"/>
    <property type="project" value="InterPro"/>
</dbReference>
<keyword evidence="3" id="KW-0489">Methyltransferase</keyword>
<feature type="domain" description="Methyltransferase type 11" evidence="2">
    <location>
        <begin position="210"/>
        <end position="299"/>
    </location>
</feature>
<feature type="region of interest" description="Disordered" evidence="1">
    <location>
        <begin position="1"/>
        <end position="76"/>
    </location>
</feature>
<evidence type="ECO:0000313" key="4">
    <source>
        <dbReference type="Proteomes" id="UP000252770"/>
    </source>
</evidence>
<name>A0A367YZ32_9ACTN</name>
<proteinExistence type="predicted"/>
<dbReference type="PROSITE" id="PS51257">
    <property type="entry name" value="PROKAR_LIPOPROTEIN"/>
    <property type="match status" value="1"/>
</dbReference>